<feature type="signal peptide" evidence="1">
    <location>
        <begin position="1"/>
        <end position="29"/>
    </location>
</feature>
<sequence>MRLPLPSLKIMFFLFLLLILMAFSKSSSGHSVPGVEAHPAVEQKRATWHKQPWMNHVYSIISRINSKIILFLYVAVPTAVDGSNADEFLYSDSDISGASLAEKASV</sequence>
<evidence type="ECO:0000256" key="1">
    <source>
        <dbReference type="SAM" id="SignalP"/>
    </source>
</evidence>
<dbReference type="EMBL" id="PGOL01004632">
    <property type="protein sequence ID" value="PKI36967.1"/>
    <property type="molecule type" value="Genomic_DNA"/>
</dbReference>
<keyword evidence="3" id="KW-1185">Reference proteome</keyword>
<protein>
    <submittedName>
        <fullName evidence="2">Uncharacterized protein</fullName>
    </submittedName>
</protein>
<organism evidence="2 3">
    <name type="scientific">Punica granatum</name>
    <name type="common">Pomegranate</name>
    <dbReference type="NCBI Taxonomy" id="22663"/>
    <lineage>
        <taxon>Eukaryota</taxon>
        <taxon>Viridiplantae</taxon>
        <taxon>Streptophyta</taxon>
        <taxon>Embryophyta</taxon>
        <taxon>Tracheophyta</taxon>
        <taxon>Spermatophyta</taxon>
        <taxon>Magnoliopsida</taxon>
        <taxon>eudicotyledons</taxon>
        <taxon>Gunneridae</taxon>
        <taxon>Pentapetalae</taxon>
        <taxon>rosids</taxon>
        <taxon>malvids</taxon>
        <taxon>Myrtales</taxon>
        <taxon>Lythraceae</taxon>
        <taxon>Punica</taxon>
    </lineage>
</organism>
<proteinExistence type="predicted"/>
<gene>
    <name evidence="2" type="ORF">CRG98_042668</name>
</gene>
<accession>A0A2I0HZ45</accession>
<comment type="caution">
    <text evidence="2">The sequence shown here is derived from an EMBL/GenBank/DDBJ whole genome shotgun (WGS) entry which is preliminary data.</text>
</comment>
<evidence type="ECO:0000313" key="2">
    <source>
        <dbReference type="EMBL" id="PKI36967.1"/>
    </source>
</evidence>
<keyword evidence="1" id="KW-0732">Signal</keyword>
<dbReference type="Proteomes" id="UP000233551">
    <property type="component" value="Unassembled WGS sequence"/>
</dbReference>
<name>A0A2I0HZ45_PUNGR</name>
<reference evidence="2 3" key="1">
    <citation type="submission" date="2017-11" db="EMBL/GenBank/DDBJ databases">
        <title>De-novo sequencing of pomegranate (Punica granatum L.) genome.</title>
        <authorList>
            <person name="Akparov Z."/>
            <person name="Amiraslanov A."/>
            <person name="Hajiyeva S."/>
            <person name="Abbasov M."/>
            <person name="Kaur K."/>
            <person name="Hamwieh A."/>
            <person name="Solovyev V."/>
            <person name="Salamov A."/>
            <person name="Braich B."/>
            <person name="Kosarev P."/>
            <person name="Mahmoud A."/>
            <person name="Hajiyev E."/>
            <person name="Babayeva S."/>
            <person name="Izzatullayeva V."/>
            <person name="Mammadov A."/>
            <person name="Mammadov A."/>
            <person name="Sharifova S."/>
            <person name="Ojaghi J."/>
            <person name="Eynullazada K."/>
            <person name="Bayramov B."/>
            <person name="Abdulazimova A."/>
            <person name="Shahmuradov I."/>
        </authorList>
    </citation>
    <scope>NUCLEOTIDE SEQUENCE [LARGE SCALE GENOMIC DNA]</scope>
    <source>
        <strain evidence="3">cv. AG2017</strain>
        <tissue evidence="2">Leaf</tissue>
    </source>
</reference>
<feature type="chain" id="PRO_5014141616" evidence="1">
    <location>
        <begin position="30"/>
        <end position="106"/>
    </location>
</feature>
<feature type="non-terminal residue" evidence="2">
    <location>
        <position position="106"/>
    </location>
</feature>
<evidence type="ECO:0000313" key="3">
    <source>
        <dbReference type="Proteomes" id="UP000233551"/>
    </source>
</evidence>
<dbReference type="AlphaFoldDB" id="A0A2I0HZ45"/>